<dbReference type="SUPFAM" id="SSF75304">
    <property type="entry name" value="Amidase signature (AS) enzymes"/>
    <property type="match status" value="1"/>
</dbReference>
<dbReference type="EMBL" id="FOYT01000003">
    <property type="protein sequence ID" value="SFR66668.1"/>
    <property type="molecule type" value="Genomic_DNA"/>
</dbReference>
<evidence type="ECO:0000259" key="2">
    <source>
        <dbReference type="Pfam" id="PF01425"/>
    </source>
</evidence>
<organism evidence="3 4">
    <name type="scientific">Halogeometricum rufum</name>
    <dbReference type="NCBI Taxonomy" id="553469"/>
    <lineage>
        <taxon>Archaea</taxon>
        <taxon>Methanobacteriati</taxon>
        <taxon>Methanobacteriota</taxon>
        <taxon>Stenosarchaea group</taxon>
        <taxon>Halobacteria</taxon>
        <taxon>Halobacteriales</taxon>
        <taxon>Haloferacaceae</taxon>
        <taxon>Halogeometricum</taxon>
    </lineage>
</organism>
<dbReference type="PANTHER" id="PTHR11895:SF7">
    <property type="entry name" value="GLUTAMYL-TRNA(GLN) AMIDOTRANSFERASE SUBUNIT A, MITOCHONDRIAL"/>
    <property type="match status" value="1"/>
</dbReference>
<accession>A0A1I6IIZ3</accession>
<protein>
    <submittedName>
        <fullName evidence="3">Aspartyl-tRNA(Asn)/glutamyl-tRNA(Gln) amidotransferase subunit A</fullName>
    </submittedName>
</protein>
<reference evidence="4" key="1">
    <citation type="submission" date="2016-10" db="EMBL/GenBank/DDBJ databases">
        <authorList>
            <person name="Varghese N."/>
            <person name="Submissions S."/>
        </authorList>
    </citation>
    <scope>NUCLEOTIDE SEQUENCE [LARGE SCALE GENOMIC DNA]</scope>
    <source>
        <strain evidence="4">CGMCC 1.7736</strain>
    </source>
</reference>
<keyword evidence="3" id="KW-0808">Transferase</keyword>
<evidence type="ECO:0000313" key="4">
    <source>
        <dbReference type="Proteomes" id="UP000198531"/>
    </source>
</evidence>
<dbReference type="GO" id="GO:0016740">
    <property type="term" value="F:transferase activity"/>
    <property type="evidence" value="ECO:0007669"/>
    <property type="project" value="UniProtKB-KW"/>
</dbReference>
<evidence type="ECO:0000313" key="3">
    <source>
        <dbReference type="EMBL" id="SFR66668.1"/>
    </source>
</evidence>
<feature type="domain" description="Amidase" evidence="2">
    <location>
        <begin position="27"/>
        <end position="375"/>
    </location>
</feature>
<proteinExistence type="predicted"/>
<gene>
    <name evidence="3" type="ORF">SAMN04487947_3336</name>
</gene>
<dbReference type="Pfam" id="PF01425">
    <property type="entry name" value="Amidase"/>
    <property type="match status" value="1"/>
</dbReference>
<dbReference type="InterPro" id="IPR000120">
    <property type="entry name" value="Amidase"/>
</dbReference>
<dbReference type="RefSeq" id="WP_089809685.1">
    <property type="nucleotide sequence ID" value="NZ_FOYT01000003.1"/>
</dbReference>
<evidence type="ECO:0000256" key="1">
    <source>
        <dbReference type="SAM" id="MobiDB-lite"/>
    </source>
</evidence>
<dbReference type="Gene3D" id="3.90.1300.10">
    <property type="entry name" value="Amidase signature (AS) domain"/>
    <property type="match status" value="1"/>
</dbReference>
<name>A0A1I6IIZ3_9EURY</name>
<sequence length="460" mass="49545">MVSEETLFDTVPELGDHLRAGRVTSEELTRAYLDRLERVGPKLNAVVTLTRDRALEAAKRADEELRNGTDRGPLHGIPYGVKDLIAVDGYETTWGAAPYRDQEFDYDATIIERFDEAGAVLVAKLAMVELAGGMGYSPDAMTFTGTGYTPWNTDVWSGGSSSGPGSATAAGLVGFSIGSETWGSIFSPSGNCGLSGLRPTYGVVSRYGAMALSYTMDKLGPMCRSAEGCRLVFETIAGPDPKDHTSVDKMETIHELAALPDTPKLATLESALDDEQFQRSMETLEEFAEIETVELPDLPYEETASTVLFAEAGSVFDDLIESGRVQELTSPQGSIGGYAYDTILAKDYVTANRVRRLVQKRLDETLAPYDAMVLPNRSIGGAANVAGLPGISIPNGFDDEGVPTALIFTGRAFADLKLVELAKEYQSRTDHVDYTDLLDTPLFEGESDSESETEAATASD</sequence>
<dbReference type="STRING" id="553469.SAMN04487947_3336"/>
<dbReference type="OrthoDB" id="359273at2157"/>
<dbReference type="AlphaFoldDB" id="A0A1I6IIZ3"/>
<dbReference type="PANTHER" id="PTHR11895">
    <property type="entry name" value="TRANSAMIDASE"/>
    <property type="match status" value="1"/>
</dbReference>
<dbReference type="InterPro" id="IPR023631">
    <property type="entry name" value="Amidase_dom"/>
</dbReference>
<dbReference type="InterPro" id="IPR036928">
    <property type="entry name" value="AS_sf"/>
</dbReference>
<keyword evidence="4" id="KW-1185">Reference proteome</keyword>
<feature type="region of interest" description="Disordered" evidence="1">
    <location>
        <begin position="441"/>
        <end position="460"/>
    </location>
</feature>
<dbReference type="Proteomes" id="UP000198531">
    <property type="component" value="Unassembled WGS sequence"/>
</dbReference>